<reference evidence="2 3" key="1">
    <citation type="submission" date="2016-10" db="EMBL/GenBank/DDBJ databases">
        <authorList>
            <person name="Varghese N."/>
        </authorList>
    </citation>
    <scope>NUCLEOTIDE SEQUENCE [LARGE SCALE GENOMIC DNA]</scope>
</reference>
<feature type="compositionally biased region" description="Polar residues" evidence="1">
    <location>
        <begin position="80"/>
        <end position="89"/>
    </location>
</feature>
<dbReference type="Proteomes" id="UP000215453">
    <property type="component" value="Chromosome 2"/>
</dbReference>
<accession>A0A1Y6LAC6</accession>
<organism evidence="2 3">
    <name type="scientific">Zymoseptoria tritici ST99CH_1A5</name>
    <dbReference type="NCBI Taxonomy" id="1276529"/>
    <lineage>
        <taxon>Eukaryota</taxon>
        <taxon>Fungi</taxon>
        <taxon>Dikarya</taxon>
        <taxon>Ascomycota</taxon>
        <taxon>Pezizomycotina</taxon>
        <taxon>Dothideomycetes</taxon>
        <taxon>Dothideomycetidae</taxon>
        <taxon>Mycosphaerellales</taxon>
        <taxon>Mycosphaerellaceae</taxon>
        <taxon>Zymoseptoria</taxon>
    </lineage>
</organism>
<feature type="compositionally biased region" description="Polar residues" evidence="1">
    <location>
        <begin position="332"/>
        <end position="343"/>
    </location>
</feature>
<feature type="compositionally biased region" description="Low complexity" evidence="1">
    <location>
        <begin position="274"/>
        <end position="321"/>
    </location>
</feature>
<evidence type="ECO:0000313" key="2">
    <source>
        <dbReference type="EMBL" id="SMY21424.1"/>
    </source>
</evidence>
<name>A0A1Y6LAC6_ZYMTR</name>
<feature type="region of interest" description="Disordered" evidence="1">
    <location>
        <begin position="80"/>
        <end position="492"/>
    </location>
</feature>
<feature type="compositionally biased region" description="Polar residues" evidence="1">
    <location>
        <begin position="235"/>
        <end position="246"/>
    </location>
</feature>
<feature type="compositionally biased region" description="Low complexity" evidence="1">
    <location>
        <begin position="114"/>
        <end position="125"/>
    </location>
</feature>
<proteinExistence type="predicted"/>
<sequence length="598" mass="64719">MSSSMSYSSAAASEVDEIRALRRQKVDMLEKYEWEVKSFAFRHSLHGKADDQAESLQMNRQCSELRRDIADLDERLSIVRSTVGSSRAGSSRGWKSGSKYGNELGPDDSISQFGGSSRSEASRASPMGGGSRIAGRSSEAGSRSGRSESRSRDGRSGTGSYASRQEVGGYASRSSSRAPSGYYDDEASEASTVRPSRSSSSVGGRSERSAYTAEYRHTTEVRHTTEIRVPPGVSGSHSASFTSKESYSGRIREPGSFSGPHPLGSSRYPELQPGSYAGGYASSSAMGSSRAGSTTSYSSRPTGYTSSSYSSRPGTSSGSSPRRYDSYAGSESGFTTASSQSGYTAREPRPDNFYPASLDPRSRPGTENRSGSSRHNAPSTHRPSGPSKEPPRSQYQESTSGPRREPSRSGYAERSSSTARQDDTRSHYSRPSTRNGGSSRTAREHEYTRSSSRYGNEAPRQSQSRHTESPRGAGSSTSRAPPRSHASSALPSRATVDAWWTSVDAALKDYTTIRKFPGPPGGLCGRLGCQANASQRALTACEHMVKNALIVAHPDLRKMRLRFHPDRFSACPEDKREEFKKMASEIFVVIEELIAEKK</sequence>
<feature type="compositionally biased region" description="Polar residues" evidence="1">
    <location>
        <begin position="367"/>
        <end position="382"/>
    </location>
</feature>
<feature type="compositionally biased region" description="Polar residues" evidence="1">
    <location>
        <begin position="449"/>
        <end position="464"/>
    </location>
</feature>
<evidence type="ECO:0000313" key="3">
    <source>
        <dbReference type="Proteomes" id="UP000215453"/>
    </source>
</evidence>
<feature type="compositionally biased region" description="Low complexity" evidence="1">
    <location>
        <begin position="189"/>
        <end position="204"/>
    </location>
</feature>
<dbReference type="AlphaFoldDB" id="A0A1Y6LAC6"/>
<protein>
    <recommendedName>
        <fullName evidence="4">J domain-containing protein</fullName>
    </recommendedName>
</protein>
<dbReference type="EMBL" id="LT882677">
    <property type="protein sequence ID" value="SMY21424.1"/>
    <property type="molecule type" value="Genomic_DNA"/>
</dbReference>
<gene>
    <name evidence="2" type="ORF">ZT1A5_G2862</name>
</gene>
<feature type="compositionally biased region" description="Low complexity" evidence="1">
    <location>
        <begin position="133"/>
        <end position="144"/>
    </location>
</feature>
<feature type="compositionally biased region" description="Basic and acidic residues" evidence="1">
    <location>
        <begin position="145"/>
        <end position="155"/>
    </location>
</feature>
<evidence type="ECO:0008006" key="4">
    <source>
        <dbReference type="Google" id="ProtNLM"/>
    </source>
</evidence>
<feature type="compositionally biased region" description="Basic and acidic residues" evidence="1">
    <location>
        <begin position="214"/>
        <end position="226"/>
    </location>
</feature>
<feature type="compositionally biased region" description="Polar residues" evidence="1">
    <location>
        <begin position="429"/>
        <end position="440"/>
    </location>
</feature>
<feature type="compositionally biased region" description="Low complexity" evidence="1">
    <location>
        <begin position="475"/>
        <end position="492"/>
    </location>
</feature>
<evidence type="ECO:0000256" key="1">
    <source>
        <dbReference type="SAM" id="MobiDB-lite"/>
    </source>
</evidence>